<dbReference type="InterPro" id="IPR034732">
    <property type="entry name" value="EPHD"/>
</dbReference>
<dbReference type="InterPro" id="IPR050701">
    <property type="entry name" value="Histone_Mod_Regulator"/>
</dbReference>
<feature type="coiled-coil region" evidence="4">
    <location>
        <begin position="524"/>
        <end position="562"/>
    </location>
</feature>
<comment type="caution">
    <text evidence="7">The sequence shown here is derived from an EMBL/GenBank/DDBJ whole genome shotgun (WGS) entry which is preliminary data.</text>
</comment>
<dbReference type="InterPro" id="IPR001965">
    <property type="entry name" value="Znf_PHD"/>
</dbReference>
<feature type="compositionally biased region" description="Basic residues" evidence="5">
    <location>
        <begin position="160"/>
        <end position="175"/>
    </location>
</feature>
<name>A0A8H7UDA8_MORIS</name>
<dbReference type="SMART" id="SM00249">
    <property type="entry name" value="PHD"/>
    <property type="match status" value="1"/>
</dbReference>
<organism evidence="7 8">
    <name type="scientific">Mortierella isabellina</name>
    <name type="common">Filamentous fungus</name>
    <name type="synonym">Umbelopsis isabellina</name>
    <dbReference type="NCBI Taxonomy" id="91625"/>
    <lineage>
        <taxon>Eukaryota</taxon>
        <taxon>Fungi</taxon>
        <taxon>Fungi incertae sedis</taxon>
        <taxon>Mucoromycota</taxon>
        <taxon>Mucoromycotina</taxon>
        <taxon>Umbelopsidomycetes</taxon>
        <taxon>Umbelopsidales</taxon>
        <taxon>Umbelopsidaceae</taxon>
        <taxon>Umbelopsis</taxon>
    </lineage>
</organism>
<evidence type="ECO:0000256" key="4">
    <source>
        <dbReference type="SAM" id="Coils"/>
    </source>
</evidence>
<evidence type="ECO:0000256" key="3">
    <source>
        <dbReference type="ARBA" id="ARBA00022833"/>
    </source>
</evidence>
<keyword evidence="2" id="KW-0863">Zinc-finger</keyword>
<keyword evidence="3" id="KW-0862">Zinc</keyword>
<dbReference type="CDD" id="cd15571">
    <property type="entry name" value="ePHD"/>
    <property type="match status" value="1"/>
</dbReference>
<dbReference type="Proteomes" id="UP000654370">
    <property type="component" value="Unassembled WGS sequence"/>
</dbReference>
<feature type="domain" description="PHD-type" evidence="6">
    <location>
        <begin position="39"/>
        <end position="143"/>
    </location>
</feature>
<feature type="compositionally biased region" description="Polar residues" evidence="5">
    <location>
        <begin position="204"/>
        <end position="214"/>
    </location>
</feature>
<feature type="compositionally biased region" description="Polar residues" evidence="5">
    <location>
        <begin position="320"/>
        <end position="333"/>
    </location>
</feature>
<evidence type="ECO:0000313" key="8">
    <source>
        <dbReference type="Proteomes" id="UP000654370"/>
    </source>
</evidence>
<feature type="compositionally biased region" description="Acidic residues" evidence="5">
    <location>
        <begin position="180"/>
        <end position="190"/>
    </location>
</feature>
<sequence>MGKVVTILMKFRKTVGTAKDVKTMLNLVKRYSLAHITLHIRIVCCPKQTGALKRTTAPTRYMHVVCAQWSKNIDSEDEPYNFNNQDLDKYTCYICKKKQGLCVQCEHSGCTRNFHITCALNQSLLKPSKNIPEDYQLLCSSHATVKEEESSDDDLGSVRSKSRSNSRPKKLQARGRKVESDDDEDEDDDDNSKQDSDESEASEKAQSTASSDMSLDTEKSGSLTPHRLPAKKRKLTPNNRRNGDLDLFKDDHSESNDDEDDDDDLGTRGSSSNKSANNGHRNSLVAAAKSMSLQEMMRNKRKRADMEKSKGLQGLKPANTGLSMDNAVTTTNKPVVPPAASSTTQAPVKNKLPKNGMGLASNPGLGLATNRPNTSSPGPTQPVTTATLKKPSISAASGGNAPAPLDFDTLQNDIRGGAHKWGAGGQAAPPALLSPGSNQTMADIINTPGSNPGTPRFGENNKKLQLGASVRKSDSPAAADYSDLVGTMKGTIQDMMEGMLTKLQSSQITSNGAAAPNPDQLNQIIHLQTQLRSAESEIYRLREQQRAEIESCKRESDRTHRQFKANVLAIFEALGCKIPGMQASPENIEEYVQELRNLVVSAKVDERERDRVLQKVLAEVDNIV</sequence>
<evidence type="ECO:0000256" key="5">
    <source>
        <dbReference type="SAM" id="MobiDB-lite"/>
    </source>
</evidence>
<feature type="region of interest" description="Disordered" evidence="5">
    <location>
        <begin position="146"/>
        <end position="412"/>
    </location>
</feature>
<dbReference type="GO" id="GO:0008270">
    <property type="term" value="F:zinc ion binding"/>
    <property type="evidence" value="ECO:0007669"/>
    <property type="project" value="UniProtKB-KW"/>
</dbReference>
<dbReference type="Gene3D" id="3.30.40.10">
    <property type="entry name" value="Zinc/RING finger domain, C3HC4 (zinc finger)"/>
    <property type="match status" value="1"/>
</dbReference>
<dbReference type="PROSITE" id="PS51805">
    <property type="entry name" value="EPHD"/>
    <property type="match status" value="1"/>
</dbReference>
<keyword evidence="4" id="KW-0175">Coiled coil</keyword>
<reference evidence="7" key="1">
    <citation type="submission" date="2020-12" db="EMBL/GenBank/DDBJ databases">
        <title>Metabolic potential, ecology and presence of endohyphal bacteria is reflected in genomic diversity of Mucoromycotina.</title>
        <authorList>
            <person name="Muszewska A."/>
            <person name="Okrasinska A."/>
            <person name="Steczkiewicz K."/>
            <person name="Drgas O."/>
            <person name="Orlowska M."/>
            <person name="Perlinska-Lenart U."/>
            <person name="Aleksandrzak-Piekarczyk T."/>
            <person name="Szatraj K."/>
            <person name="Zielenkiewicz U."/>
            <person name="Pilsyk S."/>
            <person name="Malc E."/>
            <person name="Mieczkowski P."/>
            <person name="Kruszewska J.S."/>
            <person name="Biernat P."/>
            <person name="Pawlowska J."/>
        </authorList>
    </citation>
    <scope>NUCLEOTIDE SEQUENCE</scope>
    <source>
        <strain evidence="7">WA0000067209</strain>
    </source>
</reference>
<feature type="compositionally biased region" description="Polar residues" evidence="5">
    <location>
        <begin position="370"/>
        <end position="387"/>
    </location>
</feature>
<gene>
    <name evidence="7" type="ORF">INT43_001365</name>
</gene>
<dbReference type="PANTHER" id="PTHR13793">
    <property type="entry name" value="PHD FINGER PROTEINS"/>
    <property type="match status" value="1"/>
</dbReference>
<evidence type="ECO:0000313" key="7">
    <source>
        <dbReference type="EMBL" id="KAG2175718.1"/>
    </source>
</evidence>
<dbReference type="OrthoDB" id="20839at2759"/>
<protein>
    <recommendedName>
        <fullName evidence="6">PHD-type domain-containing protein</fullName>
    </recommendedName>
</protein>
<dbReference type="PANTHER" id="PTHR13793:SF107">
    <property type="entry name" value="BROMODOMAIN-CONTAINING PROTEIN HOMOLOG"/>
    <property type="match status" value="1"/>
</dbReference>
<evidence type="ECO:0000259" key="6">
    <source>
        <dbReference type="PROSITE" id="PS51805"/>
    </source>
</evidence>
<dbReference type="EMBL" id="JAEPQZ010000011">
    <property type="protein sequence ID" value="KAG2175718.1"/>
    <property type="molecule type" value="Genomic_DNA"/>
</dbReference>
<feature type="compositionally biased region" description="Basic and acidic residues" evidence="5">
    <location>
        <begin position="241"/>
        <end position="255"/>
    </location>
</feature>
<dbReference type="Pfam" id="PF13832">
    <property type="entry name" value="zf-HC5HC2H_2"/>
    <property type="match status" value="1"/>
</dbReference>
<evidence type="ECO:0000256" key="2">
    <source>
        <dbReference type="ARBA" id="ARBA00022771"/>
    </source>
</evidence>
<keyword evidence="1" id="KW-0479">Metal-binding</keyword>
<evidence type="ECO:0000256" key="1">
    <source>
        <dbReference type="ARBA" id="ARBA00022723"/>
    </source>
</evidence>
<dbReference type="AlphaFoldDB" id="A0A8H7UDA8"/>
<feature type="compositionally biased region" description="Polar residues" evidence="5">
    <location>
        <begin position="268"/>
        <end position="281"/>
    </location>
</feature>
<proteinExistence type="predicted"/>
<dbReference type="GO" id="GO:0006357">
    <property type="term" value="P:regulation of transcription by RNA polymerase II"/>
    <property type="evidence" value="ECO:0007669"/>
    <property type="project" value="TreeGrafter"/>
</dbReference>
<accession>A0A8H7UDA8</accession>
<dbReference type="InterPro" id="IPR013083">
    <property type="entry name" value="Znf_RING/FYVE/PHD"/>
</dbReference>
<keyword evidence="8" id="KW-1185">Reference proteome</keyword>